<organism evidence="2 3">
    <name type="scientific">Aureobasidium pullulans</name>
    <name type="common">Black yeast</name>
    <name type="synonym">Pullularia pullulans</name>
    <dbReference type="NCBI Taxonomy" id="5580"/>
    <lineage>
        <taxon>Eukaryota</taxon>
        <taxon>Fungi</taxon>
        <taxon>Dikarya</taxon>
        <taxon>Ascomycota</taxon>
        <taxon>Pezizomycotina</taxon>
        <taxon>Dothideomycetes</taxon>
        <taxon>Dothideomycetidae</taxon>
        <taxon>Dothideales</taxon>
        <taxon>Saccotheciaceae</taxon>
        <taxon>Aureobasidium</taxon>
    </lineage>
</organism>
<proteinExistence type="predicted"/>
<evidence type="ECO:0000313" key="2">
    <source>
        <dbReference type="EMBL" id="THZ81731.1"/>
    </source>
</evidence>
<evidence type="ECO:0000313" key="3">
    <source>
        <dbReference type="Proteomes" id="UP000310039"/>
    </source>
</evidence>
<feature type="region of interest" description="Disordered" evidence="1">
    <location>
        <begin position="1"/>
        <end position="49"/>
    </location>
</feature>
<evidence type="ECO:0000256" key="1">
    <source>
        <dbReference type="SAM" id="MobiDB-lite"/>
    </source>
</evidence>
<feature type="compositionally biased region" description="Low complexity" evidence="1">
    <location>
        <begin position="34"/>
        <end position="48"/>
    </location>
</feature>
<comment type="caution">
    <text evidence="2">The sequence shown here is derived from an EMBL/GenBank/DDBJ whole genome shotgun (WGS) entry which is preliminary data.</text>
</comment>
<reference evidence="2 3" key="1">
    <citation type="submission" date="2018-10" db="EMBL/GenBank/DDBJ databases">
        <title>Fifty Aureobasidium pullulans genomes reveal a recombining polyextremotolerant generalist.</title>
        <authorList>
            <person name="Gostincar C."/>
            <person name="Turk M."/>
            <person name="Zajc J."/>
            <person name="Gunde-Cimerman N."/>
        </authorList>
    </citation>
    <scope>NUCLEOTIDE SEQUENCE [LARGE SCALE GENOMIC DNA]</scope>
    <source>
        <strain evidence="2 3">EXF-3403</strain>
    </source>
</reference>
<dbReference type="AlphaFoldDB" id="A0A4S9XS45"/>
<feature type="compositionally biased region" description="Basic residues" evidence="1">
    <location>
        <begin position="1"/>
        <end position="10"/>
    </location>
</feature>
<gene>
    <name evidence="2" type="ORF">D6C84_06343</name>
</gene>
<dbReference type="EMBL" id="QZBT01000093">
    <property type="protein sequence ID" value="THZ81731.1"/>
    <property type="molecule type" value="Genomic_DNA"/>
</dbReference>
<protein>
    <submittedName>
        <fullName evidence="2">Uncharacterized protein</fullName>
    </submittedName>
</protein>
<dbReference type="Proteomes" id="UP000310039">
    <property type="component" value="Unassembled WGS sequence"/>
</dbReference>
<name>A0A4S9XS45_AURPU</name>
<sequence>MASTGPHRRHDPAIAHPPGSYNDEDTITADNADQPGPSNSSQQPSGEPISWLHFDNSLQYMLPGVSVLSVPNDSKKVRLSWLIPADCLGYGSGLYALAMGMAADPDRTEAIDWEGRSPENTAFARLIDAVQQIRSRPLDKRNVGLEMLSAGGSTVAFHHLVVLIDYCNENPYEPKIDLFLAERGCIETKTPRFQDCKKWEGCGYAESAHNGTYRYQHVDSADVYVINDEESRLELHETPGDAFESGLNGLAISIAHDNSPWSREAEIICVRFKDHLESPSYRGPSELEPDGTLSSKALGAMVDWWNSRWKTDLRDKRTLYTGNSSGCFEEATTPSKEEFDQVFLVHKRGRWFICISGHSLPEEDEEDEEDDTSTIVVGGLYAPSHTPPESVGAERSNEFVSGREMVPYGAPESSQALTYINHQPRITSTEQNNTTEGLIMAVKYLTVTVATLTSAMQTNGSSSVRQIDHLAPDDDEEEVESVNLISFD</sequence>
<accession>A0A4S9XS45</accession>